<dbReference type="PRINTS" id="PR00463">
    <property type="entry name" value="EP450I"/>
</dbReference>
<keyword evidence="5" id="KW-0349">Heme</keyword>
<comment type="cofactor">
    <cofactor evidence="5">
        <name>heme</name>
        <dbReference type="ChEBI" id="CHEBI:30413"/>
    </cofactor>
</comment>
<evidence type="ECO:0008006" key="9">
    <source>
        <dbReference type="Google" id="ProtNLM"/>
    </source>
</evidence>
<evidence type="ECO:0000256" key="1">
    <source>
        <dbReference type="ARBA" id="ARBA00010617"/>
    </source>
</evidence>
<dbReference type="PRINTS" id="PR00385">
    <property type="entry name" value="P450"/>
</dbReference>
<dbReference type="Pfam" id="PF00067">
    <property type="entry name" value="p450"/>
    <property type="match status" value="1"/>
</dbReference>
<evidence type="ECO:0000313" key="7">
    <source>
        <dbReference type="EMBL" id="KAI5067023.1"/>
    </source>
</evidence>
<sequence length="517" mass="58674">MEGGRGGANVAMVDWLVPLCMFGAAWMWMHRWGQRGHRGPKSWPLIGCVVEQASNFDLLHDWLLYYFRRLATFSVPMMSINNTFTVDPLNVEHILKTNFRNYPKGELIHERFVDVLGDGIFNVDGEKWVRQRKVAVLEFSSSKLRDHSINAFRTKALKLIHVLSLAACSNQAVDLQDLFMRLTLDSICEVAFGVDPESLSPELPSVPFANAFDEANRLIIRRYVDIFWKVKRALNLGAEARLRRCVQVVDDFIYGVINTRRAELKDAQPDSTERADLLSRFMSLPNEEGAPYTDKHLRDVVVNFIIAGRDTTALTLSWLFSMLCEHPRVVQNILEEAKSVLAANGKGNGTVDFDKCDVPDFARLLTYQALNKMAYLHASITEALRLYPAVPLESKIAVSDDVFPDGTKIKAGNFVSYAPYAMGRLEYIWGPDVMEFKPERWLRDGAFQPQSPFKLTAFQAGPRMCLGKDSAYLQMKMTTLMLLKFFSFKLVDNHPLKYSMMVVLYMANGLKIIVSAL</sequence>
<keyword evidence="2 5" id="KW-0479">Metal-binding</keyword>
<dbReference type="GO" id="GO:0016705">
    <property type="term" value="F:oxidoreductase activity, acting on paired donors, with incorporation or reduction of molecular oxygen"/>
    <property type="evidence" value="ECO:0007669"/>
    <property type="project" value="InterPro"/>
</dbReference>
<dbReference type="GO" id="GO:0020037">
    <property type="term" value="F:heme binding"/>
    <property type="evidence" value="ECO:0007669"/>
    <property type="project" value="InterPro"/>
</dbReference>
<dbReference type="InterPro" id="IPR036396">
    <property type="entry name" value="Cyt_P450_sf"/>
</dbReference>
<evidence type="ECO:0000256" key="4">
    <source>
        <dbReference type="ARBA" id="ARBA00023004"/>
    </source>
</evidence>
<proteinExistence type="inferred from homology"/>
<dbReference type="AlphaFoldDB" id="A0A9D4UGG1"/>
<evidence type="ECO:0000256" key="5">
    <source>
        <dbReference type="PIRSR" id="PIRSR602401-1"/>
    </source>
</evidence>
<dbReference type="EMBL" id="JABFUD020000017">
    <property type="protein sequence ID" value="KAI5067023.1"/>
    <property type="molecule type" value="Genomic_DNA"/>
</dbReference>
<comment type="caution">
    <text evidence="7">The sequence shown here is derived from an EMBL/GenBank/DDBJ whole genome shotgun (WGS) entry which is preliminary data.</text>
</comment>
<feature type="binding site" description="axial binding residue" evidence="5">
    <location>
        <position position="465"/>
    </location>
    <ligand>
        <name>heme</name>
        <dbReference type="ChEBI" id="CHEBI:30413"/>
    </ligand>
    <ligandPart>
        <name>Fe</name>
        <dbReference type="ChEBI" id="CHEBI:18248"/>
    </ligandPart>
</feature>
<keyword evidence="6" id="KW-1133">Transmembrane helix</keyword>
<gene>
    <name evidence="7" type="ORF">GOP47_0017551</name>
</gene>
<evidence type="ECO:0000256" key="2">
    <source>
        <dbReference type="ARBA" id="ARBA00022723"/>
    </source>
</evidence>
<dbReference type="InterPro" id="IPR001128">
    <property type="entry name" value="Cyt_P450"/>
</dbReference>
<dbReference type="Proteomes" id="UP000886520">
    <property type="component" value="Chromosome 17"/>
</dbReference>
<keyword evidence="3" id="KW-0560">Oxidoreductase</keyword>
<keyword evidence="6" id="KW-0472">Membrane</keyword>
<dbReference type="OrthoDB" id="1470350at2759"/>
<dbReference type="CDD" id="cd11064">
    <property type="entry name" value="CYP86A"/>
    <property type="match status" value="1"/>
</dbReference>
<evidence type="ECO:0000313" key="8">
    <source>
        <dbReference type="Proteomes" id="UP000886520"/>
    </source>
</evidence>
<feature type="transmembrane region" description="Helical" evidence="6">
    <location>
        <begin position="12"/>
        <end position="29"/>
    </location>
</feature>
<keyword evidence="8" id="KW-1185">Reference proteome</keyword>
<name>A0A9D4UGG1_ADICA</name>
<dbReference type="GO" id="GO:0004497">
    <property type="term" value="F:monooxygenase activity"/>
    <property type="evidence" value="ECO:0007669"/>
    <property type="project" value="InterPro"/>
</dbReference>
<dbReference type="InterPro" id="IPR002401">
    <property type="entry name" value="Cyt_P450_E_grp-I"/>
</dbReference>
<keyword evidence="6" id="KW-0812">Transmembrane</keyword>
<evidence type="ECO:0000256" key="3">
    <source>
        <dbReference type="ARBA" id="ARBA00023002"/>
    </source>
</evidence>
<evidence type="ECO:0000256" key="6">
    <source>
        <dbReference type="SAM" id="Phobius"/>
    </source>
</evidence>
<accession>A0A9D4UGG1</accession>
<dbReference type="Gene3D" id="1.10.630.10">
    <property type="entry name" value="Cytochrome P450"/>
    <property type="match status" value="1"/>
</dbReference>
<keyword evidence="4 5" id="KW-0408">Iron</keyword>
<dbReference type="SUPFAM" id="SSF48264">
    <property type="entry name" value="Cytochrome P450"/>
    <property type="match status" value="1"/>
</dbReference>
<dbReference type="GO" id="GO:0005506">
    <property type="term" value="F:iron ion binding"/>
    <property type="evidence" value="ECO:0007669"/>
    <property type="project" value="InterPro"/>
</dbReference>
<comment type="similarity">
    <text evidence="1">Belongs to the cytochrome P450 family.</text>
</comment>
<protein>
    <recommendedName>
        <fullName evidence="9">Cytochrome P450</fullName>
    </recommendedName>
</protein>
<organism evidence="7 8">
    <name type="scientific">Adiantum capillus-veneris</name>
    <name type="common">Maidenhair fern</name>
    <dbReference type="NCBI Taxonomy" id="13818"/>
    <lineage>
        <taxon>Eukaryota</taxon>
        <taxon>Viridiplantae</taxon>
        <taxon>Streptophyta</taxon>
        <taxon>Embryophyta</taxon>
        <taxon>Tracheophyta</taxon>
        <taxon>Polypodiopsida</taxon>
        <taxon>Polypodiidae</taxon>
        <taxon>Polypodiales</taxon>
        <taxon>Pteridineae</taxon>
        <taxon>Pteridaceae</taxon>
        <taxon>Vittarioideae</taxon>
        <taxon>Adiantum</taxon>
    </lineage>
</organism>
<reference evidence="7" key="1">
    <citation type="submission" date="2021-01" db="EMBL/GenBank/DDBJ databases">
        <title>Adiantum capillus-veneris genome.</title>
        <authorList>
            <person name="Fang Y."/>
            <person name="Liao Q."/>
        </authorList>
    </citation>
    <scope>NUCLEOTIDE SEQUENCE</scope>
    <source>
        <strain evidence="7">H3</strain>
        <tissue evidence="7">Leaf</tissue>
    </source>
</reference>
<dbReference type="PANTHER" id="PTHR24296">
    <property type="entry name" value="CYTOCHROME P450"/>
    <property type="match status" value="1"/>
</dbReference>